<feature type="compositionally biased region" description="Basic and acidic residues" evidence="1">
    <location>
        <begin position="465"/>
        <end position="481"/>
    </location>
</feature>
<name>A0AAE1D218_9GAST</name>
<feature type="compositionally biased region" description="Polar residues" evidence="1">
    <location>
        <begin position="402"/>
        <end position="414"/>
    </location>
</feature>
<feature type="region of interest" description="Disordered" evidence="1">
    <location>
        <begin position="178"/>
        <end position="200"/>
    </location>
</feature>
<feature type="region of interest" description="Disordered" evidence="1">
    <location>
        <begin position="264"/>
        <end position="701"/>
    </location>
</feature>
<feature type="compositionally biased region" description="Basic residues" evidence="1">
    <location>
        <begin position="23"/>
        <end position="32"/>
    </location>
</feature>
<keyword evidence="3" id="KW-1185">Reference proteome</keyword>
<feature type="compositionally biased region" description="Polar residues" evidence="1">
    <location>
        <begin position="362"/>
        <end position="374"/>
    </location>
</feature>
<feature type="compositionally biased region" description="Basic and acidic residues" evidence="1">
    <location>
        <begin position="335"/>
        <end position="361"/>
    </location>
</feature>
<comment type="caution">
    <text evidence="2">The sequence shown here is derived from an EMBL/GenBank/DDBJ whole genome shotgun (WGS) entry which is preliminary data.</text>
</comment>
<feature type="region of interest" description="Disordered" evidence="1">
    <location>
        <begin position="780"/>
        <end position="833"/>
    </location>
</feature>
<feature type="compositionally biased region" description="Polar residues" evidence="1">
    <location>
        <begin position="613"/>
        <end position="624"/>
    </location>
</feature>
<dbReference type="PANTHER" id="PTHR17571:SF34">
    <property type="entry name" value="ACROSOMAL PROTEIN SP-10"/>
    <property type="match status" value="1"/>
</dbReference>
<dbReference type="InterPro" id="IPR052671">
    <property type="entry name" value="Acrosomal_SP-10-like"/>
</dbReference>
<feature type="compositionally biased region" description="Polar residues" evidence="1">
    <location>
        <begin position="322"/>
        <end position="334"/>
    </location>
</feature>
<accession>A0AAE1D218</accession>
<feature type="compositionally biased region" description="Polar residues" evidence="1">
    <location>
        <begin position="482"/>
        <end position="494"/>
    </location>
</feature>
<feature type="compositionally biased region" description="Basic and acidic residues" evidence="1">
    <location>
        <begin position="306"/>
        <end position="321"/>
    </location>
</feature>
<feature type="compositionally biased region" description="Basic and acidic residues" evidence="1">
    <location>
        <begin position="495"/>
        <end position="521"/>
    </location>
</feature>
<feature type="compositionally biased region" description="Basic and acidic residues" evidence="1">
    <location>
        <begin position="625"/>
        <end position="638"/>
    </location>
</feature>
<proteinExistence type="predicted"/>
<dbReference type="AlphaFoldDB" id="A0AAE1D218"/>
<reference evidence="2" key="1">
    <citation type="journal article" date="2023" name="G3 (Bethesda)">
        <title>A reference genome for the long-term kleptoplast-retaining sea slug Elysia crispata morphotype clarki.</title>
        <authorList>
            <person name="Eastman K.E."/>
            <person name="Pendleton A.L."/>
            <person name="Shaikh M.A."/>
            <person name="Suttiyut T."/>
            <person name="Ogas R."/>
            <person name="Tomko P."/>
            <person name="Gavelis G."/>
            <person name="Widhalm J.R."/>
            <person name="Wisecaver J.H."/>
        </authorList>
    </citation>
    <scope>NUCLEOTIDE SEQUENCE</scope>
    <source>
        <strain evidence="2">ECLA1</strain>
    </source>
</reference>
<dbReference type="Proteomes" id="UP001283361">
    <property type="component" value="Unassembled WGS sequence"/>
</dbReference>
<feature type="region of interest" description="Disordered" evidence="1">
    <location>
        <begin position="1"/>
        <end position="35"/>
    </location>
</feature>
<evidence type="ECO:0000256" key="1">
    <source>
        <dbReference type="SAM" id="MobiDB-lite"/>
    </source>
</evidence>
<feature type="compositionally biased region" description="Basic and acidic residues" evidence="1">
    <location>
        <begin position="575"/>
        <end position="611"/>
    </location>
</feature>
<feature type="compositionally biased region" description="Polar residues" evidence="1">
    <location>
        <begin position="453"/>
        <end position="464"/>
    </location>
</feature>
<gene>
    <name evidence="2" type="ORF">RRG08_049213</name>
</gene>
<feature type="compositionally biased region" description="Basic and acidic residues" evidence="1">
    <location>
        <begin position="535"/>
        <end position="561"/>
    </location>
</feature>
<evidence type="ECO:0000313" key="3">
    <source>
        <dbReference type="Proteomes" id="UP001283361"/>
    </source>
</evidence>
<sequence length="1051" mass="120001">MDRVNSAAHPRAKGHSFSEARQHHIPQRHQRQHQYQQPPLEYFQQLQNQQYQLQLQQQLVEQQQLHLQQQQQQVSQQLFMQGQQLPAMLRGLLDFRFDRIVQVVTREVRRIQMETLPTLDRSTAAALDQTVQRRVRPELSALRSQARQAEDLSTSILHRLAALERSVDAIARQLGCDDRLGRQENPPGPGQPKHSQATSKSGPIFSRILNRHHEEDKTSKANSDINEKSCLQKAEKREAVRVQISGSLDETDPKCVYDAASHTETTGDNVTHQTTLDDPCTHQTKPDDRRTYQATPDDPCTYQTTPDDRRTHQATPDDRRTYQATPDDTCTHQTTPDDRRTHQTTPDDRRTHQATPDDARTHQTTLDDPCTHQTTPDDQRTHQTTPDDRRTHQATPDDARTHQTTPDDPCTHQTTPDDRRTHQTTPDDRRTHQTTPDDRRTHQTTPDERHTHQTTPDDPCTHQTTPDERHTHQATPDDRRTYQATPDDTCTHQTTPDDRRTHQTTPDDRRTHQATPDDARTHQTTLDDPCTHQTTPDDQRTHQTTPDDRRTHQATPDDARTHQTTPDDPCTHQTTPDDRRTHQTTPDDRRTHQTTPDDRRTHQTTPDERHTHQTTPDDPCTHQTTPDERHTHQTTPHDRRTHQTTPDDRRTHQKVTVAEETPPRIRLNHVVPARRTKPTKNKSSAIPDESAEHFTESTQAADQSEKFKSALTNVRQEVWADSVTKLPQRLLVTGISREKRQNELKDKIGIDSSPLSEKLSLGDNASELLVQAMAMEKDMRGRQGRLPRENIPALASPPDELNPECDGGRREEEDSNSLWELEDKPKSPDSFLNPGSVATYTQFGGNRCQYSFDLHVSNFSGHVSKPGKECSSAICQVQRQRVQGSVCFLSSGYLQTWFTMYKTDRRVGRYCSDGDEDGLCLKGALAESCMAGKSKLHRSISDGDGTKLSKSNSCSPKAIVRAVLFDPKGKLPEISIGKGLEVTWNHEFVPVWRWRRVDNISLFLCGDSDELTYQFVPVWRWRRVDNISLFLCGDGDELTISVCSCVEMATS</sequence>
<feature type="compositionally biased region" description="Polar residues" evidence="1">
    <location>
        <begin position="562"/>
        <end position="574"/>
    </location>
</feature>
<dbReference type="PANTHER" id="PTHR17571">
    <property type="entry name" value="URINARY PROTEIN RUP /ACROSOMAL PROTEIN SP-10"/>
    <property type="match status" value="1"/>
</dbReference>
<feature type="compositionally biased region" description="Polar residues" evidence="1">
    <location>
        <begin position="264"/>
        <end position="276"/>
    </location>
</feature>
<organism evidence="2 3">
    <name type="scientific">Elysia crispata</name>
    <name type="common">lettuce slug</name>
    <dbReference type="NCBI Taxonomy" id="231223"/>
    <lineage>
        <taxon>Eukaryota</taxon>
        <taxon>Metazoa</taxon>
        <taxon>Spiralia</taxon>
        <taxon>Lophotrochozoa</taxon>
        <taxon>Mollusca</taxon>
        <taxon>Gastropoda</taxon>
        <taxon>Heterobranchia</taxon>
        <taxon>Euthyneura</taxon>
        <taxon>Panpulmonata</taxon>
        <taxon>Sacoglossa</taxon>
        <taxon>Placobranchoidea</taxon>
        <taxon>Plakobranchidae</taxon>
        <taxon>Elysia</taxon>
    </lineage>
</organism>
<feature type="compositionally biased region" description="Basic and acidic residues" evidence="1">
    <location>
        <begin position="375"/>
        <end position="401"/>
    </location>
</feature>
<dbReference type="EMBL" id="JAWDGP010005761">
    <property type="protein sequence ID" value="KAK3752563.1"/>
    <property type="molecule type" value="Genomic_DNA"/>
</dbReference>
<feature type="compositionally biased region" description="Polar residues" evidence="1">
    <location>
        <begin position="522"/>
        <end position="534"/>
    </location>
</feature>
<evidence type="ECO:0000313" key="2">
    <source>
        <dbReference type="EMBL" id="KAK3752563.1"/>
    </source>
</evidence>
<feature type="compositionally biased region" description="Basic and acidic residues" evidence="1">
    <location>
        <begin position="415"/>
        <end position="451"/>
    </location>
</feature>
<protein>
    <submittedName>
        <fullName evidence="2">Uncharacterized protein</fullName>
    </submittedName>
</protein>